<keyword evidence="1" id="KW-1133">Transmembrane helix</keyword>
<dbReference type="OrthoDB" id="3009728at2759"/>
<dbReference type="InParanoid" id="A0A1V8SME5"/>
<keyword evidence="1" id="KW-0472">Membrane</keyword>
<evidence type="ECO:0000313" key="2">
    <source>
        <dbReference type="EMBL" id="OQO00052.1"/>
    </source>
</evidence>
<evidence type="ECO:0000256" key="1">
    <source>
        <dbReference type="SAM" id="Phobius"/>
    </source>
</evidence>
<reference evidence="3" key="1">
    <citation type="submission" date="2017-03" db="EMBL/GenBank/DDBJ databases">
        <title>Genomes of endolithic fungi from Antarctica.</title>
        <authorList>
            <person name="Coleine C."/>
            <person name="Masonjones S."/>
            <person name="Stajich J.E."/>
        </authorList>
    </citation>
    <scope>NUCLEOTIDE SEQUENCE [LARGE SCALE GENOMIC DNA]</scope>
    <source>
        <strain evidence="3">CCFEE 5527</strain>
    </source>
</reference>
<feature type="transmembrane region" description="Helical" evidence="1">
    <location>
        <begin position="350"/>
        <end position="369"/>
    </location>
</feature>
<accession>A0A1V8SME5</accession>
<feature type="transmembrane region" description="Helical" evidence="1">
    <location>
        <begin position="161"/>
        <end position="182"/>
    </location>
</feature>
<keyword evidence="1" id="KW-0812">Transmembrane</keyword>
<feature type="transmembrane region" description="Helical" evidence="1">
    <location>
        <begin position="202"/>
        <end position="222"/>
    </location>
</feature>
<feature type="transmembrane region" description="Helical" evidence="1">
    <location>
        <begin position="318"/>
        <end position="344"/>
    </location>
</feature>
<organism evidence="2 3">
    <name type="scientific">Cryoendolithus antarcticus</name>
    <dbReference type="NCBI Taxonomy" id="1507870"/>
    <lineage>
        <taxon>Eukaryota</taxon>
        <taxon>Fungi</taxon>
        <taxon>Dikarya</taxon>
        <taxon>Ascomycota</taxon>
        <taxon>Pezizomycotina</taxon>
        <taxon>Dothideomycetes</taxon>
        <taxon>Dothideomycetidae</taxon>
        <taxon>Cladosporiales</taxon>
        <taxon>Cladosporiaceae</taxon>
        <taxon>Cryoendolithus</taxon>
    </lineage>
</organism>
<proteinExistence type="predicted"/>
<dbReference type="Proteomes" id="UP000192596">
    <property type="component" value="Unassembled WGS sequence"/>
</dbReference>
<sequence length="399" mass="43406">MALRFQDWFTLSEQDFGKVSSSTCNASLAAFRDAYARAPSQAAIGLGINTHTDPVYELCQSHASCILENSSEWTKANLSTSSLVLGLLPTILAVVAPSMTEMAVLGVHRPLLAAILSISTPAILQARVFSYEDPGDILLTEHPRGDIRHPLILGPWSARTAITTGIVEIVLTVGVLLNTLTLVTQLTNNSVLSWGCTRTWPVYVWMFVPFIIHALATTGYHLTLHAHQTATDTGHQIKPSSASDEGVMMHDMGPDSKAGSNGYVKPLYAQDPMAASSRNENVLRRRLHQEITSCASHAHPSRNTRPHVEQDRRMRTGILLNSIAGFLGFMHLVFGTATFSALLFIVPKDAIGQIAMRLMLSALVCRFLVMFELAGLRGRALQEKIGNKQGKESLLGNAA</sequence>
<gene>
    <name evidence="2" type="ORF">B0A48_14255</name>
</gene>
<comment type="caution">
    <text evidence="2">The sequence shown here is derived from an EMBL/GenBank/DDBJ whole genome shotgun (WGS) entry which is preliminary data.</text>
</comment>
<dbReference type="EMBL" id="NAJO01000037">
    <property type="protein sequence ID" value="OQO00052.1"/>
    <property type="molecule type" value="Genomic_DNA"/>
</dbReference>
<dbReference type="AlphaFoldDB" id="A0A1V8SME5"/>
<keyword evidence="3" id="KW-1185">Reference proteome</keyword>
<protein>
    <submittedName>
        <fullName evidence="2">Uncharacterized protein</fullName>
    </submittedName>
</protein>
<name>A0A1V8SME5_9PEZI</name>
<evidence type="ECO:0000313" key="3">
    <source>
        <dbReference type="Proteomes" id="UP000192596"/>
    </source>
</evidence>